<keyword evidence="7" id="KW-1185">Reference proteome</keyword>
<dbReference type="InterPro" id="IPR011251">
    <property type="entry name" value="Luciferase-like_dom"/>
</dbReference>
<keyword evidence="1" id="KW-0285">Flavoprotein</keyword>
<proteinExistence type="predicted"/>
<evidence type="ECO:0000259" key="5">
    <source>
        <dbReference type="Pfam" id="PF00296"/>
    </source>
</evidence>
<dbReference type="EMBL" id="CP117418">
    <property type="protein sequence ID" value="WCT79737.1"/>
    <property type="molecule type" value="Genomic_DNA"/>
</dbReference>
<reference evidence="6 7" key="1">
    <citation type="submission" date="2023-02" db="EMBL/GenBank/DDBJ databases">
        <title>Genome sequence of Novosphingobium humi KACC 19094.</title>
        <authorList>
            <person name="Kim S."/>
            <person name="Heo J."/>
            <person name="Kwon S.-W."/>
        </authorList>
    </citation>
    <scope>NUCLEOTIDE SEQUENCE [LARGE SCALE GENOMIC DNA]</scope>
    <source>
        <strain evidence="6 7">KACC 19094</strain>
        <plasmid evidence="6 7">unnamed1</plasmid>
    </source>
</reference>
<organism evidence="6 7">
    <name type="scientific">Novosphingobium humi</name>
    <dbReference type="NCBI Taxonomy" id="2282397"/>
    <lineage>
        <taxon>Bacteria</taxon>
        <taxon>Pseudomonadati</taxon>
        <taxon>Pseudomonadota</taxon>
        <taxon>Alphaproteobacteria</taxon>
        <taxon>Sphingomonadales</taxon>
        <taxon>Sphingomonadaceae</taxon>
        <taxon>Novosphingobium</taxon>
    </lineage>
</organism>
<keyword evidence="2" id="KW-0288">FMN</keyword>
<dbReference type="PANTHER" id="PTHR42847:SF9">
    <property type="entry name" value="BLL6451 PROTEIN"/>
    <property type="match status" value="1"/>
</dbReference>
<keyword evidence="4" id="KW-0503">Monooxygenase</keyword>
<evidence type="ECO:0000256" key="4">
    <source>
        <dbReference type="ARBA" id="ARBA00023033"/>
    </source>
</evidence>
<evidence type="ECO:0000256" key="1">
    <source>
        <dbReference type="ARBA" id="ARBA00022630"/>
    </source>
</evidence>
<dbReference type="Pfam" id="PF00296">
    <property type="entry name" value="Bac_luciferase"/>
    <property type="match status" value="1"/>
</dbReference>
<evidence type="ECO:0000256" key="3">
    <source>
        <dbReference type="ARBA" id="ARBA00023002"/>
    </source>
</evidence>
<dbReference type="CDD" id="cd01094">
    <property type="entry name" value="Alkanesulfonate_monoxygenase"/>
    <property type="match status" value="1"/>
</dbReference>
<evidence type="ECO:0000256" key="2">
    <source>
        <dbReference type="ARBA" id="ARBA00022643"/>
    </source>
</evidence>
<keyword evidence="6" id="KW-0614">Plasmid</keyword>
<sequence length="357" mass="38369">MSAIEIVGLISPYRGSEASPQAPVYDASFVPEIARAYEAAGFDRVLVGQNARSADSLVNASFVAAATTRLKLMVAHRPGFIAPTMAARALATLDQLSNGRAGVHIITAFSDIETRCDGDYLTKDQRYNRSREYVGLLRRMWGAAQPFDHAGEYYRCDAAFTEVHPVNGSIPVFWAGTSELGLRYGAELADVYALGPGSVAQVGELVARVKAEAAGHGRAPRFSMSMRLVVADSDEAAWDRATGLLRAVEEKQARLGLLGRDLGAAAQDITQKAAKAEADGADPHLWAGLTKATQGRLQVTCLVGSPDTLVEALMAYWRVGIDNFLITGFDWLVDTARIGADIAPTLRRRTSSELRGV</sequence>
<dbReference type="SUPFAM" id="SSF51679">
    <property type="entry name" value="Bacterial luciferase-like"/>
    <property type="match status" value="1"/>
</dbReference>
<dbReference type="Proteomes" id="UP001218231">
    <property type="component" value="Plasmid unnamed1"/>
</dbReference>
<dbReference type="RefSeq" id="WP_273620008.1">
    <property type="nucleotide sequence ID" value="NZ_CP117418.1"/>
</dbReference>
<dbReference type="InterPro" id="IPR036661">
    <property type="entry name" value="Luciferase-like_sf"/>
</dbReference>
<name>A0ABY7U499_9SPHN</name>
<accession>A0ABY7U499</accession>
<gene>
    <name evidence="6" type="ORF">PQ457_16865</name>
</gene>
<geneLocation type="plasmid" evidence="6 7">
    <name>unnamed1</name>
</geneLocation>
<evidence type="ECO:0000313" key="7">
    <source>
        <dbReference type="Proteomes" id="UP001218231"/>
    </source>
</evidence>
<evidence type="ECO:0000313" key="6">
    <source>
        <dbReference type="EMBL" id="WCT79737.1"/>
    </source>
</evidence>
<feature type="domain" description="Luciferase-like" evidence="5">
    <location>
        <begin position="14"/>
        <end position="322"/>
    </location>
</feature>
<dbReference type="Gene3D" id="3.20.20.30">
    <property type="entry name" value="Luciferase-like domain"/>
    <property type="match status" value="1"/>
</dbReference>
<dbReference type="InterPro" id="IPR050172">
    <property type="entry name" value="SsuD_RutA_monooxygenase"/>
</dbReference>
<dbReference type="PANTHER" id="PTHR42847">
    <property type="entry name" value="ALKANESULFONATE MONOOXYGENASE"/>
    <property type="match status" value="1"/>
</dbReference>
<keyword evidence="3" id="KW-0560">Oxidoreductase</keyword>
<protein>
    <submittedName>
        <fullName evidence="6">LLM class flavin-dependent oxidoreductase</fullName>
    </submittedName>
</protein>